<keyword evidence="11" id="KW-1185">Reference proteome</keyword>
<dbReference type="CDD" id="cd02165">
    <property type="entry name" value="NMNAT"/>
    <property type="match status" value="1"/>
</dbReference>
<keyword evidence="6 8" id="KW-0067">ATP-binding</keyword>
<feature type="domain" description="Cytidyltransferase-like" evidence="9">
    <location>
        <begin position="1"/>
        <end position="169"/>
    </location>
</feature>
<dbReference type="NCBIfam" id="NF000840">
    <property type="entry name" value="PRK00071.1-3"/>
    <property type="match status" value="1"/>
</dbReference>
<dbReference type="NCBIfam" id="TIGR00482">
    <property type="entry name" value="nicotinate (nicotinamide) nucleotide adenylyltransferase"/>
    <property type="match status" value="1"/>
</dbReference>
<keyword evidence="8" id="KW-0520">NAD</keyword>
<evidence type="ECO:0000256" key="7">
    <source>
        <dbReference type="ARBA" id="ARBA00048721"/>
    </source>
</evidence>
<dbReference type="HAMAP" id="MF_00244">
    <property type="entry name" value="NaMN_adenylyltr"/>
    <property type="match status" value="1"/>
</dbReference>
<comment type="catalytic activity">
    <reaction evidence="7 8">
        <text>nicotinate beta-D-ribonucleotide + ATP + H(+) = deamido-NAD(+) + diphosphate</text>
        <dbReference type="Rhea" id="RHEA:22860"/>
        <dbReference type="ChEBI" id="CHEBI:15378"/>
        <dbReference type="ChEBI" id="CHEBI:30616"/>
        <dbReference type="ChEBI" id="CHEBI:33019"/>
        <dbReference type="ChEBI" id="CHEBI:57502"/>
        <dbReference type="ChEBI" id="CHEBI:58437"/>
        <dbReference type="EC" id="2.7.7.18"/>
    </reaction>
</comment>
<evidence type="ECO:0000256" key="6">
    <source>
        <dbReference type="ARBA" id="ARBA00022840"/>
    </source>
</evidence>
<name>A0ABS6G6D1_9FIRM</name>
<proteinExistence type="inferred from homology"/>
<accession>A0ABS6G6D1</accession>
<comment type="caution">
    <text evidence="10">The sequence shown here is derived from an EMBL/GenBank/DDBJ whole genome shotgun (WGS) entry which is preliminary data.</text>
</comment>
<comment type="function">
    <text evidence="1 8">Catalyzes the reversible adenylation of nicotinate mononucleotide (NaMN) to nicotinic acid adenine dinucleotide (NaAD).</text>
</comment>
<keyword evidence="5 8" id="KW-0547">Nucleotide-binding</keyword>
<evidence type="ECO:0000259" key="9">
    <source>
        <dbReference type="Pfam" id="PF01467"/>
    </source>
</evidence>
<evidence type="ECO:0000256" key="2">
    <source>
        <dbReference type="ARBA" id="ARBA00005019"/>
    </source>
</evidence>
<dbReference type="PANTHER" id="PTHR39321">
    <property type="entry name" value="NICOTINATE-NUCLEOTIDE ADENYLYLTRANSFERASE-RELATED"/>
    <property type="match status" value="1"/>
</dbReference>
<evidence type="ECO:0000256" key="1">
    <source>
        <dbReference type="ARBA" id="ARBA00002324"/>
    </source>
</evidence>
<comment type="pathway">
    <text evidence="2 8">Cofactor biosynthesis; NAD(+) biosynthesis; deamido-NAD(+) from nicotinate D-ribonucleotide: step 1/1.</text>
</comment>
<dbReference type="InterPro" id="IPR004821">
    <property type="entry name" value="Cyt_trans-like"/>
</dbReference>
<evidence type="ECO:0000313" key="10">
    <source>
        <dbReference type="EMBL" id="MBU5677719.1"/>
    </source>
</evidence>
<dbReference type="GO" id="GO:0004515">
    <property type="term" value="F:nicotinate-nucleotide adenylyltransferase activity"/>
    <property type="evidence" value="ECO:0007669"/>
    <property type="project" value="UniProtKB-EC"/>
</dbReference>
<dbReference type="EC" id="2.7.7.18" evidence="8"/>
<evidence type="ECO:0000256" key="8">
    <source>
        <dbReference type="HAMAP-Rule" id="MF_00244"/>
    </source>
</evidence>
<dbReference type="Proteomes" id="UP000779508">
    <property type="component" value="Unassembled WGS sequence"/>
</dbReference>
<comment type="similarity">
    <text evidence="8">Belongs to the NadD family.</text>
</comment>
<evidence type="ECO:0000256" key="3">
    <source>
        <dbReference type="ARBA" id="ARBA00022679"/>
    </source>
</evidence>
<dbReference type="PANTHER" id="PTHR39321:SF3">
    <property type="entry name" value="PHOSPHOPANTETHEINE ADENYLYLTRANSFERASE"/>
    <property type="match status" value="1"/>
</dbReference>
<keyword evidence="4 8" id="KW-0548">Nucleotidyltransferase</keyword>
<gene>
    <name evidence="8 10" type="primary">nadD</name>
    <name evidence="10" type="ORF">KQI88_14960</name>
</gene>
<organism evidence="10 11">
    <name type="scientific">Alkaliphilus flagellatus</name>
    <dbReference type="NCBI Taxonomy" id="2841507"/>
    <lineage>
        <taxon>Bacteria</taxon>
        <taxon>Bacillati</taxon>
        <taxon>Bacillota</taxon>
        <taxon>Clostridia</taxon>
        <taxon>Peptostreptococcales</taxon>
        <taxon>Natronincolaceae</taxon>
        <taxon>Alkaliphilus</taxon>
    </lineage>
</organism>
<dbReference type="NCBIfam" id="TIGR00125">
    <property type="entry name" value="cyt_tran_rel"/>
    <property type="match status" value="1"/>
</dbReference>
<keyword evidence="3 8" id="KW-0808">Transferase</keyword>
<protein>
    <recommendedName>
        <fullName evidence="8">Probable nicotinate-nucleotide adenylyltransferase</fullName>
        <ecNumber evidence="8">2.7.7.18</ecNumber>
    </recommendedName>
    <alternativeName>
        <fullName evidence="8">Deamido-NAD(+) diphosphorylase</fullName>
    </alternativeName>
    <alternativeName>
        <fullName evidence="8">Deamido-NAD(+) pyrophosphorylase</fullName>
    </alternativeName>
    <alternativeName>
        <fullName evidence="8">Nicotinate mononucleotide adenylyltransferase</fullName>
        <shortName evidence="8">NaMN adenylyltransferase</shortName>
    </alternativeName>
</protein>
<dbReference type="Pfam" id="PF01467">
    <property type="entry name" value="CTP_transf_like"/>
    <property type="match status" value="1"/>
</dbReference>
<dbReference type="EMBL" id="JAHLQK010000006">
    <property type="protein sequence ID" value="MBU5677719.1"/>
    <property type="molecule type" value="Genomic_DNA"/>
</dbReference>
<evidence type="ECO:0000256" key="5">
    <source>
        <dbReference type="ARBA" id="ARBA00022741"/>
    </source>
</evidence>
<reference evidence="10 11" key="1">
    <citation type="submission" date="2021-06" db="EMBL/GenBank/DDBJ databases">
        <authorList>
            <person name="Sun Q."/>
            <person name="Li D."/>
        </authorList>
    </citation>
    <scope>NUCLEOTIDE SEQUENCE [LARGE SCALE GENOMIC DNA]</scope>
    <source>
        <strain evidence="10 11">MSJ-5</strain>
    </source>
</reference>
<sequence>MGGTFDPIHFAHLFIAQTALDRLELNKIIFIPTGKPPHKQERLITDSYNRIDMLNLATKSNPKFEISSIEINREKTSYTIDTIKELQLYYGKDTDIYFITGTDAFIDIESWKEYKELLSIAKFIVMTRQVLNSELLDEKIELFIKEYGANITKIEIPTLDISSTDIRRRIREGNSIKYLLPESVEKYILKNRLYID</sequence>
<dbReference type="InterPro" id="IPR005248">
    <property type="entry name" value="NadD/NMNAT"/>
</dbReference>
<keyword evidence="8" id="KW-0662">Pyridine nucleotide biosynthesis</keyword>
<evidence type="ECO:0000313" key="11">
    <source>
        <dbReference type="Proteomes" id="UP000779508"/>
    </source>
</evidence>
<evidence type="ECO:0000256" key="4">
    <source>
        <dbReference type="ARBA" id="ARBA00022695"/>
    </source>
</evidence>